<gene>
    <name evidence="2" type="ORF">HPB51_025115</name>
</gene>
<protein>
    <submittedName>
        <fullName evidence="2">Uncharacterized protein</fullName>
    </submittedName>
</protein>
<proteinExistence type="predicted"/>
<reference evidence="2" key="2">
    <citation type="submission" date="2021-09" db="EMBL/GenBank/DDBJ databases">
        <authorList>
            <person name="Jia N."/>
            <person name="Wang J."/>
            <person name="Shi W."/>
            <person name="Du L."/>
            <person name="Sun Y."/>
            <person name="Zhan W."/>
            <person name="Jiang J."/>
            <person name="Wang Q."/>
            <person name="Zhang B."/>
            <person name="Ji P."/>
            <person name="Sakyi L.B."/>
            <person name="Cui X."/>
            <person name="Yuan T."/>
            <person name="Jiang B."/>
            <person name="Yang W."/>
            <person name="Lam T.T.-Y."/>
            <person name="Chang Q."/>
            <person name="Ding S."/>
            <person name="Wang X."/>
            <person name="Zhu J."/>
            <person name="Ruan X."/>
            <person name="Zhao L."/>
            <person name="Wei J."/>
            <person name="Que T."/>
            <person name="Du C."/>
            <person name="Cheng J."/>
            <person name="Dai P."/>
            <person name="Han X."/>
            <person name="Huang E."/>
            <person name="Gao Y."/>
            <person name="Liu J."/>
            <person name="Shao H."/>
            <person name="Ye R."/>
            <person name="Li L."/>
            <person name="Wei W."/>
            <person name="Wang X."/>
            <person name="Wang C."/>
            <person name="Huo Q."/>
            <person name="Li W."/>
            <person name="Guo W."/>
            <person name="Chen H."/>
            <person name="Chen S."/>
            <person name="Zhou L."/>
            <person name="Zhou L."/>
            <person name="Ni X."/>
            <person name="Tian J."/>
            <person name="Zhou Y."/>
            <person name="Sheng Y."/>
            <person name="Liu T."/>
            <person name="Pan Y."/>
            <person name="Xia L."/>
            <person name="Li J."/>
            <person name="Zhao F."/>
            <person name="Cao W."/>
        </authorList>
    </citation>
    <scope>NUCLEOTIDE SEQUENCE</scope>
    <source>
        <strain evidence="2">Rmic-2018</strain>
        <tissue evidence="2">Larvae</tissue>
    </source>
</reference>
<feature type="compositionally biased region" description="Basic and acidic residues" evidence="1">
    <location>
        <begin position="90"/>
        <end position="114"/>
    </location>
</feature>
<organism evidence="2 3">
    <name type="scientific">Rhipicephalus microplus</name>
    <name type="common">Cattle tick</name>
    <name type="synonym">Boophilus microplus</name>
    <dbReference type="NCBI Taxonomy" id="6941"/>
    <lineage>
        <taxon>Eukaryota</taxon>
        <taxon>Metazoa</taxon>
        <taxon>Ecdysozoa</taxon>
        <taxon>Arthropoda</taxon>
        <taxon>Chelicerata</taxon>
        <taxon>Arachnida</taxon>
        <taxon>Acari</taxon>
        <taxon>Parasitiformes</taxon>
        <taxon>Ixodida</taxon>
        <taxon>Ixodoidea</taxon>
        <taxon>Ixodidae</taxon>
        <taxon>Rhipicephalinae</taxon>
        <taxon>Rhipicephalus</taxon>
        <taxon>Boophilus</taxon>
    </lineage>
</organism>
<dbReference type="Proteomes" id="UP000821866">
    <property type="component" value="Chromosome 6"/>
</dbReference>
<name>A0A9J6DRK0_RHIMP</name>
<keyword evidence="3" id="KW-1185">Reference proteome</keyword>
<dbReference type="AlphaFoldDB" id="A0A9J6DRK0"/>
<dbReference type="EMBL" id="JABSTU010000008">
    <property type="protein sequence ID" value="KAH8024488.1"/>
    <property type="molecule type" value="Genomic_DNA"/>
</dbReference>
<accession>A0A9J6DRK0</accession>
<evidence type="ECO:0000256" key="1">
    <source>
        <dbReference type="SAM" id="MobiDB-lite"/>
    </source>
</evidence>
<comment type="caution">
    <text evidence="2">The sequence shown here is derived from an EMBL/GenBank/DDBJ whole genome shotgun (WGS) entry which is preliminary data.</text>
</comment>
<evidence type="ECO:0000313" key="3">
    <source>
        <dbReference type="Proteomes" id="UP000821866"/>
    </source>
</evidence>
<feature type="region of interest" description="Disordered" evidence="1">
    <location>
        <begin position="90"/>
        <end position="133"/>
    </location>
</feature>
<sequence>MNVGHRGCLSAPAASAAAASRKQIGQGNPIRDIYDVVIPVSDKSARSRCTVINECGIGRAGSAALAKSFYCSMFASVRLEVVHTEIYHNQESRSGKDDDGVRGDLERRESFGDRQRKRNGRSSSGPSPDVSIRAACPGTILASTIQRTSRLGIVPPVPGCGSPATFLASGWRFPLRWPVDYHPPLACSGYSERELGASLFD</sequence>
<evidence type="ECO:0000313" key="2">
    <source>
        <dbReference type="EMBL" id="KAH8024488.1"/>
    </source>
</evidence>
<reference evidence="2" key="1">
    <citation type="journal article" date="2020" name="Cell">
        <title>Large-Scale Comparative Analyses of Tick Genomes Elucidate Their Genetic Diversity and Vector Capacities.</title>
        <authorList>
            <consortium name="Tick Genome and Microbiome Consortium (TIGMIC)"/>
            <person name="Jia N."/>
            <person name="Wang J."/>
            <person name="Shi W."/>
            <person name="Du L."/>
            <person name="Sun Y."/>
            <person name="Zhan W."/>
            <person name="Jiang J.F."/>
            <person name="Wang Q."/>
            <person name="Zhang B."/>
            <person name="Ji P."/>
            <person name="Bell-Sakyi L."/>
            <person name="Cui X.M."/>
            <person name="Yuan T.T."/>
            <person name="Jiang B.G."/>
            <person name="Yang W.F."/>
            <person name="Lam T.T."/>
            <person name="Chang Q.C."/>
            <person name="Ding S.J."/>
            <person name="Wang X.J."/>
            <person name="Zhu J.G."/>
            <person name="Ruan X.D."/>
            <person name="Zhao L."/>
            <person name="Wei J.T."/>
            <person name="Ye R.Z."/>
            <person name="Que T.C."/>
            <person name="Du C.H."/>
            <person name="Zhou Y.H."/>
            <person name="Cheng J.X."/>
            <person name="Dai P.F."/>
            <person name="Guo W.B."/>
            <person name="Han X.H."/>
            <person name="Huang E.J."/>
            <person name="Li L.F."/>
            <person name="Wei W."/>
            <person name="Gao Y.C."/>
            <person name="Liu J.Z."/>
            <person name="Shao H.Z."/>
            <person name="Wang X."/>
            <person name="Wang C.C."/>
            <person name="Yang T.C."/>
            <person name="Huo Q.B."/>
            <person name="Li W."/>
            <person name="Chen H.Y."/>
            <person name="Chen S.E."/>
            <person name="Zhou L.G."/>
            <person name="Ni X.B."/>
            <person name="Tian J.H."/>
            <person name="Sheng Y."/>
            <person name="Liu T."/>
            <person name="Pan Y.S."/>
            <person name="Xia L.Y."/>
            <person name="Li J."/>
            <person name="Zhao F."/>
            <person name="Cao W.C."/>
        </authorList>
    </citation>
    <scope>NUCLEOTIDE SEQUENCE</scope>
    <source>
        <strain evidence="2">Rmic-2018</strain>
    </source>
</reference>